<evidence type="ECO:0000313" key="7">
    <source>
        <dbReference type="EMBL" id="TQM09564.1"/>
    </source>
</evidence>
<dbReference type="SUPFAM" id="SSF56281">
    <property type="entry name" value="Metallo-hydrolase/oxidoreductase"/>
    <property type="match status" value="1"/>
</dbReference>
<sequence>MTVHHLNCGTMRPAGGRLASGTGSVLATAEMVCHCLLIETGAGLVLVDTGLGTGDVTDPDATLTRQFRLMARPVLDRAETARHQVERLGHDPADVRHVVLTHLDLDHAGGLRDFPDAEVHVLRTELEAARTARSSRERERYPSAQWAHGPRWRPHDPRGEEWFGFQAVRELPGLPPDVLLVPLTGHTVGHTGVAVRDGDRWLLHAGDAYFFHGEMRPDGPACPPGLRVMQRRMEVAHGLRLANQERLRELAHTRSDEVTVFCAHDAVELRAAQRRRPEAGISRVAPDDPSAPGAGR</sequence>
<feature type="domain" description="Metallo-beta-lactamase" evidence="6">
    <location>
        <begin position="32"/>
        <end position="264"/>
    </location>
</feature>
<evidence type="ECO:0000256" key="1">
    <source>
        <dbReference type="ARBA" id="ARBA00007749"/>
    </source>
</evidence>
<dbReference type="AlphaFoldDB" id="A0A543DJP9"/>
<dbReference type="InterPro" id="IPR036866">
    <property type="entry name" value="RibonucZ/Hydroxyglut_hydro"/>
</dbReference>
<reference evidence="7 8" key="1">
    <citation type="submission" date="2019-06" db="EMBL/GenBank/DDBJ databases">
        <title>Sequencing the genomes of 1000 actinobacteria strains.</title>
        <authorList>
            <person name="Klenk H.-P."/>
        </authorList>
    </citation>
    <scope>NUCLEOTIDE SEQUENCE [LARGE SCALE GENOMIC DNA]</scope>
    <source>
        <strain evidence="7 8">DSM 45301</strain>
    </source>
</reference>
<dbReference type="SMART" id="SM00849">
    <property type="entry name" value="Lactamase_B"/>
    <property type="match status" value="1"/>
</dbReference>
<organism evidence="7 8">
    <name type="scientific">Pseudonocardia kunmingensis</name>
    <dbReference type="NCBI Taxonomy" id="630975"/>
    <lineage>
        <taxon>Bacteria</taxon>
        <taxon>Bacillati</taxon>
        <taxon>Actinomycetota</taxon>
        <taxon>Actinomycetes</taxon>
        <taxon>Pseudonocardiales</taxon>
        <taxon>Pseudonocardiaceae</taxon>
        <taxon>Pseudonocardia</taxon>
    </lineage>
</organism>
<evidence type="ECO:0000256" key="3">
    <source>
        <dbReference type="ARBA" id="ARBA00022801"/>
    </source>
</evidence>
<dbReference type="InterPro" id="IPR051013">
    <property type="entry name" value="MBL_superfamily_lactonases"/>
</dbReference>
<dbReference type="InterPro" id="IPR001279">
    <property type="entry name" value="Metallo-B-lactamas"/>
</dbReference>
<evidence type="ECO:0000256" key="4">
    <source>
        <dbReference type="ARBA" id="ARBA00022833"/>
    </source>
</evidence>
<dbReference type="RefSeq" id="WP_142057832.1">
    <property type="nucleotide sequence ID" value="NZ_VFPA01000003.1"/>
</dbReference>
<dbReference type="EMBL" id="VFPA01000003">
    <property type="protein sequence ID" value="TQM09564.1"/>
    <property type="molecule type" value="Genomic_DNA"/>
</dbReference>
<dbReference type="PANTHER" id="PTHR42978:SF3">
    <property type="entry name" value="BLR3078 PROTEIN"/>
    <property type="match status" value="1"/>
</dbReference>
<keyword evidence="3 7" id="KW-0378">Hydrolase</keyword>
<dbReference type="Pfam" id="PF00753">
    <property type="entry name" value="Lactamase_B"/>
    <property type="match status" value="1"/>
</dbReference>
<accession>A0A543DJP9</accession>
<evidence type="ECO:0000259" key="6">
    <source>
        <dbReference type="SMART" id="SM00849"/>
    </source>
</evidence>
<evidence type="ECO:0000313" key="8">
    <source>
        <dbReference type="Proteomes" id="UP000315677"/>
    </source>
</evidence>
<dbReference type="OrthoDB" id="3196337at2"/>
<dbReference type="PANTHER" id="PTHR42978">
    <property type="entry name" value="QUORUM-QUENCHING LACTONASE YTNP-RELATED-RELATED"/>
    <property type="match status" value="1"/>
</dbReference>
<keyword evidence="2" id="KW-0479">Metal-binding</keyword>
<evidence type="ECO:0000256" key="5">
    <source>
        <dbReference type="SAM" id="MobiDB-lite"/>
    </source>
</evidence>
<comment type="similarity">
    <text evidence="1">Belongs to the metallo-beta-lactamase superfamily.</text>
</comment>
<gene>
    <name evidence="7" type="ORF">FB558_5324</name>
</gene>
<dbReference type="GO" id="GO:0016787">
    <property type="term" value="F:hydrolase activity"/>
    <property type="evidence" value="ECO:0007669"/>
    <property type="project" value="UniProtKB-KW"/>
</dbReference>
<feature type="region of interest" description="Disordered" evidence="5">
    <location>
        <begin position="273"/>
        <end position="296"/>
    </location>
</feature>
<name>A0A543DJP9_9PSEU</name>
<keyword evidence="4" id="KW-0862">Zinc</keyword>
<protein>
    <submittedName>
        <fullName evidence="7">Glyoxylase-like metal-dependent hydrolase (Beta-lactamase superfamily II)</fullName>
    </submittedName>
</protein>
<evidence type="ECO:0000256" key="2">
    <source>
        <dbReference type="ARBA" id="ARBA00022723"/>
    </source>
</evidence>
<dbReference type="CDD" id="cd07742">
    <property type="entry name" value="metallo-hydrolase-like_MBL-fold"/>
    <property type="match status" value="1"/>
</dbReference>
<proteinExistence type="inferred from homology"/>
<dbReference type="Proteomes" id="UP000315677">
    <property type="component" value="Unassembled WGS sequence"/>
</dbReference>
<dbReference type="GO" id="GO:0046872">
    <property type="term" value="F:metal ion binding"/>
    <property type="evidence" value="ECO:0007669"/>
    <property type="project" value="UniProtKB-KW"/>
</dbReference>
<comment type="caution">
    <text evidence="7">The sequence shown here is derived from an EMBL/GenBank/DDBJ whole genome shotgun (WGS) entry which is preliminary data.</text>
</comment>
<keyword evidence="8" id="KW-1185">Reference proteome</keyword>
<dbReference type="Gene3D" id="3.60.15.10">
    <property type="entry name" value="Ribonuclease Z/Hydroxyacylglutathione hydrolase-like"/>
    <property type="match status" value="1"/>
</dbReference>